<feature type="transmembrane region" description="Helical" evidence="1">
    <location>
        <begin position="171"/>
        <end position="191"/>
    </location>
</feature>
<dbReference type="Pfam" id="PF11750">
    <property type="entry name" value="DUF3307"/>
    <property type="match status" value="1"/>
</dbReference>
<feature type="transmembrane region" description="Helical" evidence="1">
    <location>
        <begin position="119"/>
        <end position="142"/>
    </location>
</feature>
<keyword evidence="1" id="KW-1133">Transmembrane helix</keyword>
<dbReference type="EMBL" id="AMGM01000001">
    <property type="protein sequence ID" value="EKB51348.1"/>
    <property type="molecule type" value="Genomic_DNA"/>
</dbReference>
<dbReference type="PATRIC" id="fig|1225176.3.peg.148"/>
<dbReference type="InterPro" id="IPR021737">
    <property type="entry name" value="Phage_phiKZ_Orf197"/>
</dbReference>
<comment type="caution">
    <text evidence="2">The sequence shown here is derived from an EMBL/GenBank/DDBJ whole genome shotgun (WGS) entry which is preliminary data.</text>
</comment>
<reference evidence="2 3" key="1">
    <citation type="journal article" date="2012" name="J. Bacteriol.">
        <title>Draft Genome Sequence of Cecembia lonarensis Strain LW9T, Isolated from Lonar Lake, a Haloalkaline Lake in India.</title>
        <authorList>
            <person name="Shivaji S."/>
            <person name="Ara S."/>
            <person name="Singh A."/>
            <person name="Pinnaka A.K."/>
        </authorList>
    </citation>
    <scope>NUCLEOTIDE SEQUENCE [LARGE SCALE GENOMIC DNA]</scope>
    <source>
        <strain evidence="2 3">LW9</strain>
    </source>
</reference>
<accession>K1LLR8</accession>
<feature type="transmembrane region" description="Helical" evidence="1">
    <location>
        <begin position="211"/>
        <end position="234"/>
    </location>
</feature>
<keyword evidence="1" id="KW-0472">Membrane</keyword>
<proteinExistence type="predicted"/>
<evidence type="ECO:0008006" key="4">
    <source>
        <dbReference type="Google" id="ProtNLM"/>
    </source>
</evidence>
<protein>
    <recommendedName>
        <fullName evidence="4">DUF3307 domain-containing protein</fullName>
    </recommendedName>
</protein>
<keyword evidence="3" id="KW-1185">Reference proteome</keyword>
<evidence type="ECO:0000256" key="1">
    <source>
        <dbReference type="SAM" id="Phobius"/>
    </source>
</evidence>
<feature type="transmembrane region" description="Helical" evidence="1">
    <location>
        <begin position="84"/>
        <end position="107"/>
    </location>
</feature>
<evidence type="ECO:0000313" key="3">
    <source>
        <dbReference type="Proteomes" id="UP000004478"/>
    </source>
</evidence>
<sequence>MLIMIKLFLAHLIGDFVLQPSSWVEEKKAKKIKSGKLYLHILIHGVLVLVLFWNLGAIGLALAVLILHYLIDLLKIYRGVNHPIRWFIIDQGLHLFSLGFLAALWVYPDTSWVGLFQGSNFWIVTTGIVFLSFGVSIIMAQLMHPWSKSLEKGDDHSLTNAGRYIGILERLLVLIFILVGQWEGVGFLIATKSVFRFGDLKESQDRKLTEYILIGTFLSFGFAIVTGIICDFLIQIK</sequence>
<feature type="transmembrane region" description="Helical" evidence="1">
    <location>
        <begin position="59"/>
        <end position="77"/>
    </location>
</feature>
<organism evidence="2 3">
    <name type="scientific">Cecembia lonarensis (strain CCUG 58316 / KCTC 22772 / LW9)</name>
    <dbReference type="NCBI Taxonomy" id="1225176"/>
    <lineage>
        <taxon>Bacteria</taxon>
        <taxon>Pseudomonadati</taxon>
        <taxon>Bacteroidota</taxon>
        <taxon>Cytophagia</taxon>
        <taxon>Cytophagales</taxon>
        <taxon>Cyclobacteriaceae</taxon>
        <taxon>Cecembia</taxon>
    </lineage>
</organism>
<name>K1LLR8_CECL9</name>
<keyword evidence="1" id="KW-0812">Transmembrane</keyword>
<dbReference type="AlphaFoldDB" id="K1LLR8"/>
<evidence type="ECO:0000313" key="2">
    <source>
        <dbReference type="EMBL" id="EKB51348.1"/>
    </source>
</evidence>
<gene>
    <name evidence="2" type="ORF">B879_00142</name>
</gene>
<dbReference type="Proteomes" id="UP000004478">
    <property type="component" value="Unassembled WGS sequence"/>
</dbReference>
<dbReference type="OrthoDB" id="8536716at2"/>